<gene>
    <name evidence="7" type="ORF">EV379_0518</name>
</gene>
<feature type="domain" description="Integral membrane bound transporter" evidence="6">
    <location>
        <begin position="213"/>
        <end position="338"/>
    </location>
</feature>
<organism evidence="7 8">
    <name type="scientific">Microterricola gilva</name>
    <dbReference type="NCBI Taxonomy" id="393267"/>
    <lineage>
        <taxon>Bacteria</taxon>
        <taxon>Bacillati</taxon>
        <taxon>Actinomycetota</taxon>
        <taxon>Actinomycetes</taxon>
        <taxon>Micrococcales</taxon>
        <taxon>Microbacteriaceae</taxon>
        <taxon>Microterricola</taxon>
    </lineage>
</organism>
<dbReference type="InterPro" id="IPR049453">
    <property type="entry name" value="Memb_transporter_dom"/>
</dbReference>
<evidence type="ECO:0000256" key="5">
    <source>
        <dbReference type="SAM" id="Phobius"/>
    </source>
</evidence>
<dbReference type="Pfam" id="PF13515">
    <property type="entry name" value="FUSC_2"/>
    <property type="match status" value="1"/>
</dbReference>
<evidence type="ECO:0000313" key="8">
    <source>
        <dbReference type="Proteomes" id="UP000291483"/>
    </source>
</evidence>
<keyword evidence="3 5" id="KW-1133">Transmembrane helix</keyword>
<sequence length="353" mass="36990">MGEPQRPQSLSERLRSLTALDIEVASRAALAVAVPLFVLLALDRIDLAAYASFGAMTALYGRSEPYRLRLRSVSIAAVGLVLSVALGTTLAATGAPLWMTALSLVVVIVCGLVAAAVFGLFPPTPLFFVFGLLVCAAVPTPSGELALRIGIAVCSALFALAVTMSGWLLRRAAGRRHADWFKSLPRSPRIRWSAAREPQLWLAVVQNVVGALLAGALAMALGIGHPYWAVVSVVAVIPPPHARHSISRALHRIVGTALGVLVTGLLLFPEPPPLVILIAVVVAQFAAEILVARNYGAALVFVTPLALGVAHLASPLPVSTLLIDRLVETALGAAIGLLLVLAARWLSARGRDS</sequence>
<evidence type="ECO:0000256" key="1">
    <source>
        <dbReference type="ARBA" id="ARBA00004141"/>
    </source>
</evidence>
<feature type="transmembrane region" description="Helical" evidence="5">
    <location>
        <begin position="330"/>
        <end position="347"/>
    </location>
</feature>
<keyword evidence="8" id="KW-1185">Reference proteome</keyword>
<dbReference type="AlphaFoldDB" id="A0A4Q8AIJ4"/>
<feature type="transmembrane region" description="Helical" evidence="5">
    <location>
        <begin position="149"/>
        <end position="169"/>
    </location>
</feature>
<evidence type="ECO:0000313" key="7">
    <source>
        <dbReference type="EMBL" id="RZU64224.1"/>
    </source>
</evidence>
<reference evidence="7 8" key="1">
    <citation type="submission" date="2019-02" db="EMBL/GenBank/DDBJ databases">
        <title>Sequencing the genomes of 1000 actinobacteria strains.</title>
        <authorList>
            <person name="Klenk H.-P."/>
        </authorList>
    </citation>
    <scope>NUCLEOTIDE SEQUENCE [LARGE SCALE GENOMIC DNA]</scope>
    <source>
        <strain evidence="7 8">DSM 18319</strain>
    </source>
</reference>
<evidence type="ECO:0000256" key="4">
    <source>
        <dbReference type="ARBA" id="ARBA00023136"/>
    </source>
</evidence>
<protein>
    <submittedName>
        <fullName evidence="7">Fusaric acid resistance family protein</fullName>
    </submittedName>
</protein>
<dbReference type="EMBL" id="SHLC01000001">
    <property type="protein sequence ID" value="RZU64224.1"/>
    <property type="molecule type" value="Genomic_DNA"/>
</dbReference>
<accession>A0A4Q8AIJ4</accession>
<dbReference type="Proteomes" id="UP000291483">
    <property type="component" value="Unassembled WGS sequence"/>
</dbReference>
<feature type="transmembrane region" description="Helical" evidence="5">
    <location>
        <begin position="126"/>
        <end position="143"/>
    </location>
</feature>
<keyword evidence="2 5" id="KW-0812">Transmembrane</keyword>
<evidence type="ECO:0000259" key="6">
    <source>
        <dbReference type="Pfam" id="PF13515"/>
    </source>
</evidence>
<evidence type="ECO:0000256" key="3">
    <source>
        <dbReference type="ARBA" id="ARBA00022989"/>
    </source>
</evidence>
<feature type="transmembrane region" description="Helical" evidence="5">
    <location>
        <begin position="298"/>
        <end position="318"/>
    </location>
</feature>
<feature type="transmembrane region" description="Helical" evidence="5">
    <location>
        <begin position="200"/>
        <end position="220"/>
    </location>
</feature>
<evidence type="ECO:0000256" key="2">
    <source>
        <dbReference type="ARBA" id="ARBA00022692"/>
    </source>
</evidence>
<comment type="caution">
    <text evidence="7">The sequence shown here is derived from an EMBL/GenBank/DDBJ whole genome shotgun (WGS) entry which is preliminary data.</text>
</comment>
<proteinExistence type="predicted"/>
<dbReference type="GO" id="GO:0016020">
    <property type="term" value="C:membrane"/>
    <property type="evidence" value="ECO:0007669"/>
    <property type="project" value="UniProtKB-SubCell"/>
</dbReference>
<feature type="transmembrane region" description="Helical" evidence="5">
    <location>
        <begin position="75"/>
        <end position="95"/>
    </location>
</feature>
<name>A0A4Q8AIJ4_9MICO</name>
<keyword evidence="4 5" id="KW-0472">Membrane</keyword>
<comment type="subcellular location">
    <subcellularLocation>
        <location evidence="1">Membrane</location>
        <topology evidence="1">Multi-pass membrane protein</topology>
    </subcellularLocation>
</comment>
<feature type="transmembrane region" description="Helical" evidence="5">
    <location>
        <begin position="101"/>
        <end position="121"/>
    </location>
</feature>